<accession>A0A1S8T970</accession>
<dbReference type="AlphaFoldDB" id="A0A1S8T970"/>
<feature type="domain" description="Gfo/Idh/MocA-like oxidoreductase C-terminal" evidence="2">
    <location>
        <begin position="52"/>
        <end position="99"/>
    </location>
</feature>
<comment type="caution">
    <text evidence="3">The sequence shown here is derived from an EMBL/GenBank/DDBJ whole genome shotgun (WGS) entry which is preliminary data.</text>
</comment>
<gene>
    <name evidence="3" type="ORF">CLPUN_40940</name>
</gene>
<dbReference type="Pfam" id="PF02894">
    <property type="entry name" value="GFO_IDH_MocA_C"/>
    <property type="match status" value="1"/>
</dbReference>
<evidence type="ECO:0000313" key="3">
    <source>
        <dbReference type="EMBL" id="OOM74212.1"/>
    </source>
</evidence>
<proteinExistence type="inferred from homology"/>
<reference evidence="3 4" key="1">
    <citation type="submission" date="2016-05" db="EMBL/GenBank/DDBJ databases">
        <title>Microbial solvent formation.</title>
        <authorList>
            <person name="Poehlein A."/>
            <person name="Montoya Solano J.D."/>
            <person name="Flitsch S."/>
            <person name="Krabben P."/>
            <person name="Duerre P."/>
            <person name="Daniel R."/>
        </authorList>
    </citation>
    <scope>NUCLEOTIDE SEQUENCE [LARGE SCALE GENOMIC DNA]</scope>
    <source>
        <strain evidence="3 4">DSM 2619</strain>
    </source>
</reference>
<comment type="similarity">
    <text evidence="1">Belongs to the Gfo/Idh/MocA family.</text>
</comment>
<name>A0A1S8T970_9CLOT</name>
<sequence length="99" mass="10835">MWNRCWAEMFGLAFADQGYVVFNKAAHGKLVQSQPSDAGGVFGFEGAGALEQRDAEAIQWIDAILNDTEPLAKPEQAFMVTQILEAIYKSAETGKPVEL</sequence>
<dbReference type="Proteomes" id="UP000190890">
    <property type="component" value="Unassembled WGS sequence"/>
</dbReference>
<evidence type="ECO:0000313" key="4">
    <source>
        <dbReference type="Proteomes" id="UP000190890"/>
    </source>
</evidence>
<evidence type="ECO:0000259" key="2">
    <source>
        <dbReference type="Pfam" id="PF02894"/>
    </source>
</evidence>
<keyword evidence="4" id="KW-1185">Reference proteome</keyword>
<dbReference type="InterPro" id="IPR004104">
    <property type="entry name" value="Gfo/Idh/MocA-like_OxRdtase_C"/>
</dbReference>
<dbReference type="STRING" id="29367.CLPUN_40940"/>
<dbReference type="Gene3D" id="3.30.360.10">
    <property type="entry name" value="Dihydrodipicolinate Reductase, domain 2"/>
    <property type="match status" value="1"/>
</dbReference>
<evidence type="ECO:0000256" key="1">
    <source>
        <dbReference type="ARBA" id="ARBA00010928"/>
    </source>
</evidence>
<protein>
    <recommendedName>
        <fullName evidence="2">Gfo/Idh/MocA-like oxidoreductase C-terminal domain-containing protein</fullName>
    </recommendedName>
</protein>
<organism evidence="3 4">
    <name type="scientific">Clostridium puniceum</name>
    <dbReference type="NCBI Taxonomy" id="29367"/>
    <lineage>
        <taxon>Bacteria</taxon>
        <taxon>Bacillati</taxon>
        <taxon>Bacillota</taxon>
        <taxon>Clostridia</taxon>
        <taxon>Eubacteriales</taxon>
        <taxon>Clostridiaceae</taxon>
        <taxon>Clostridium</taxon>
    </lineage>
</organism>
<dbReference type="EMBL" id="LZZM01000202">
    <property type="protein sequence ID" value="OOM74212.1"/>
    <property type="molecule type" value="Genomic_DNA"/>
</dbReference>